<dbReference type="PROSITE" id="PS50943">
    <property type="entry name" value="HTH_CROC1"/>
    <property type="match status" value="1"/>
</dbReference>
<sequence>MTDELSFAEKFQLLVDVARKPDGTPYSDKELAEMTGLTKMYIWQLRTGRRGEPRNSNLRKIAQALRVDPDYFSSEEAFNAVHQPSGATQPTDESAAPDESDEPFAIKLRRLFASVKREDGSDYTPVELAESIGVSAAEVQDLLAGTLQPGGDHLPVKIAEFFAAQPEYFRNTVRGRDLNRQYELLARLGEQNVRQIATRASRLPPDKLRDVLAYLDFQAGQGQGPDENSSE</sequence>
<evidence type="ECO:0000259" key="1">
    <source>
        <dbReference type="PROSITE" id="PS50943"/>
    </source>
</evidence>
<dbReference type="Proteomes" id="UP000320011">
    <property type="component" value="Unassembled WGS sequence"/>
</dbReference>
<dbReference type="SUPFAM" id="SSF47413">
    <property type="entry name" value="lambda repressor-like DNA-binding domains"/>
    <property type="match status" value="1"/>
</dbReference>
<name>A0A558DLS3_9PSEU</name>
<proteinExistence type="predicted"/>
<accession>A0A558DLS3</accession>
<reference evidence="2 3" key="1">
    <citation type="submission" date="2019-07" db="EMBL/GenBank/DDBJ databases">
        <authorList>
            <person name="Duangmal K."/>
            <person name="Teo W.F.A."/>
        </authorList>
    </citation>
    <scope>NUCLEOTIDE SEQUENCE [LARGE SCALE GENOMIC DNA]</scope>
    <source>
        <strain evidence="2 3">TBRC 6029</strain>
    </source>
</reference>
<dbReference type="EMBL" id="VJWX01000007">
    <property type="protein sequence ID" value="TVT61965.1"/>
    <property type="molecule type" value="Genomic_DNA"/>
</dbReference>
<reference evidence="2 3" key="2">
    <citation type="submission" date="2019-08" db="EMBL/GenBank/DDBJ databases">
        <title>Amycolatopsis acidicola sp. nov., isolated from peat swamp forest soil.</title>
        <authorList>
            <person name="Srisuk N."/>
        </authorList>
    </citation>
    <scope>NUCLEOTIDE SEQUENCE [LARGE SCALE GENOMIC DNA]</scope>
    <source>
        <strain evidence="2 3">TBRC 6029</strain>
    </source>
</reference>
<organism evidence="2 3">
    <name type="scientific">Amycolatopsis rhizosphaerae</name>
    <dbReference type="NCBI Taxonomy" id="2053003"/>
    <lineage>
        <taxon>Bacteria</taxon>
        <taxon>Bacillati</taxon>
        <taxon>Actinomycetota</taxon>
        <taxon>Actinomycetes</taxon>
        <taxon>Pseudonocardiales</taxon>
        <taxon>Pseudonocardiaceae</taxon>
        <taxon>Amycolatopsis</taxon>
    </lineage>
</organism>
<dbReference type="AlphaFoldDB" id="A0A558DLS3"/>
<comment type="caution">
    <text evidence="2">The sequence shown here is derived from an EMBL/GenBank/DDBJ whole genome shotgun (WGS) entry which is preliminary data.</text>
</comment>
<dbReference type="Gene3D" id="1.10.260.40">
    <property type="entry name" value="lambda repressor-like DNA-binding domains"/>
    <property type="match status" value="2"/>
</dbReference>
<keyword evidence="3" id="KW-1185">Reference proteome</keyword>
<evidence type="ECO:0000313" key="3">
    <source>
        <dbReference type="Proteomes" id="UP000320011"/>
    </source>
</evidence>
<dbReference type="Pfam" id="PF01381">
    <property type="entry name" value="HTH_3"/>
    <property type="match status" value="1"/>
</dbReference>
<protein>
    <submittedName>
        <fullName evidence="2">Helix-turn-helix transcriptional regulator</fullName>
    </submittedName>
</protein>
<dbReference type="CDD" id="cd00093">
    <property type="entry name" value="HTH_XRE"/>
    <property type="match status" value="1"/>
</dbReference>
<dbReference type="InterPro" id="IPR001387">
    <property type="entry name" value="Cro/C1-type_HTH"/>
</dbReference>
<feature type="domain" description="HTH cro/C1-type" evidence="1">
    <location>
        <begin position="29"/>
        <end position="72"/>
    </location>
</feature>
<gene>
    <name evidence="2" type="ORF">FNH05_01660</name>
</gene>
<dbReference type="GO" id="GO:0003677">
    <property type="term" value="F:DNA binding"/>
    <property type="evidence" value="ECO:0007669"/>
    <property type="project" value="InterPro"/>
</dbReference>
<dbReference type="SMART" id="SM00530">
    <property type="entry name" value="HTH_XRE"/>
    <property type="match status" value="2"/>
</dbReference>
<evidence type="ECO:0000313" key="2">
    <source>
        <dbReference type="EMBL" id="TVT61965.1"/>
    </source>
</evidence>
<dbReference type="RefSeq" id="WP_144585187.1">
    <property type="nucleotide sequence ID" value="NZ_VJWX01000007.1"/>
</dbReference>
<dbReference type="InterPro" id="IPR010982">
    <property type="entry name" value="Lambda_DNA-bd_dom_sf"/>
</dbReference>
<dbReference type="OrthoDB" id="2679623at2"/>